<dbReference type="NCBIfam" id="NF004794">
    <property type="entry name" value="PRK06142.1"/>
    <property type="match status" value="1"/>
</dbReference>
<evidence type="ECO:0000313" key="14">
    <source>
        <dbReference type="EMBL" id="GAV07388.1"/>
    </source>
</evidence>
<organism evidence="14 15">
    <name type="scientific">Ramazzottius varieornatus</name>
    <name type="common">Water bear</name>
    <name type="synonym">Tardigrade</name>
    <dbReference type="NCBI Taxonomy" id="947166"/>
    <lineage>
        <taxon>Eukaryota</taxon>
        <taxon>Metazoa</taxon>
        <taxon>Ecdysozoa</taxon>
        <taxon>Tardigrada</taxon>
        <taxon>Eutardigrada</taxon>
        <taxon>Parachela</taxon>
        <taxon>Hypsibioidea</taxon>
        <taxon>Ramazzottiidae</taxon>
        <taxon>Ramazzottius</taxon>
    </lineage>
</organism>
<evidence type="ECO:0000256" key="10">
    <source>
        <dbReference type="ARBA" id="ARBA00052809"/>
    </source>
</evidence>
<sequence>MASRAARCLLRVTGRASGVTSGQLDYSLGQHGDRAFSTSIRLRSRKDPDAKKTYSFSTLKVDKPAKGVIQVELNRPDRLNALNNDSWCEIREFFDTISADPECRVVILSALGKHFTAGIDLQDMGFMMDLLGSDLDTSRKGLKLEQKVRDYQDSFTAIEKCPKPVIAAIHGGCIGGGVDMTSACDIRYCTEDAFFAIKEVDIGMAADVGTLQRFPKIVGNDSLVRELAFTARKFYAAEAKSIGFVSRLFDSRETMLKAAMDVASLIAAKSPVAVQGTKVHLNYSRDHTVQEGLEHMAIWQMTMLQSDDIMKAAMASADRRGKTVPEFADV</sequence>
<keyword evidence="5" id="KW-0007">Acetylation</keyword>
<dbReference type="EMBL" id="BDGG01000015">
    <property type="protein sequence ID" value="GAV07388.1"/>
    <property type="molecule type" value="Genomic_DNA"/>
</dbReference>
<evidence type="ECO:0000256" key="4">
    <source>
        <dbReference type="ARBA" id="ARBA00022832"/>
    </source>
</evidence>
<evidence type="ECO:0000256" key="11">
    <source>
        <dbReference type="ARBA" id="ARBA00055786"/>
    </source>
</evidence>
<dbReference type="Proteomes" id="UP000186922">
    <property type="component" value="Unassembled WGS sequence"/>
</dbReference>
<keyword evidence="4" id="KW-0276">Fatty acid metabolism</keyword>
<evidence type="ECO:0000256" key="13">
    <source>
        <dbReference type="RuleBase" id="RU003707"/>
    </source>
</evidence>
<dbReference type="Pfam" id="PF00378">
    <property type="entry name" value="ECH_1"/>
    <property type="match status" value="1"/>
</dbReference>
<dbReference type="InterPro" id="IPR014748">
    <property type="entry name" value="Enoyl-CoA_hydra_C"/>
</dbReference>
<evidence type="ECO:0000256" key="9">
    <source>
        <dbReference type="ARBA" id="ARBA00051408"/>
    </source>
</evidence>
<keyword evidence="8" id="KW-0413">Isomerase</keyword>
<dbReference type="GO" id="GO:0051750">
    <property type="term" value="F:delta(3,5)-delta(2,4)-dienoyl-CoA isomerase activity"/>
    <property type="evidence" value="ECO:0007669"/>
    <property type="project" value="TreeGrafter"/>
</dbReference>
<dbReference type="GO" id="GO:0005777">
    <property type="term" value="C:peroxisome"/>
    <property type="evidence" value="ECO:0007669"/>
    <property type="project" value="UniProtKB-SubCell"/>
</dbReference>
<dbReference type="GO" id="GO:0006635">
    <property type="term" value="P:fatty acid beta-oxidation"/>
    <property type="evidence" value="ECO:0007669"/>
    <property type="project" value="UniProtKB-UniPathway"/>
</dbReference>
<dbReference type="OrthoDB" id="14970at2759"/>
<dbReference type="PROSITE" id="PS00166">
    <property type="entry name" value="ENOYL_COA_HYDRATASE"/>
    <property type="match status" value="1"/>
</dbReference>
<dbReference type="AlphaFoldDB" id="A0A1D1W5D7"/>
<dbReference type="Gene3D" id="3.90.226.10">
    <property type="entry name" value="2-enoyl-CoA Hydratase, Chain A, domain 1"/>
    <property type="match status" value="1"/>
</dbReference>
<dbReference type="InterPro" id="IPR018376">
    <property type="entry name" value="Enoyl-CoA_hyd/isom_CS"/>
</dbReference>
<comment type="function">
    <text evidence="11">Isomerization of 3-trans,5-cis-dienoyl-CoA to 2-trans,4-trans-dienoyl-CoA.</text>
</comment>
<dbReference type="InterPro" id="IPR001753">
    <property type="entry name" value="Enoyl-CoA_hydra/iso"/>
</dbReference>
<keyword evidence="15" id="KW-1185">Reference proteome</keyword>
<reference evidence="14 15" key="1">
    <citation type="journal article" date="2016" name="Nat. Commun.">
        <title>Extremotolerant tardigrade genome and improved radiotolerance of human cultured cells by tardigrade-unique protein.</title>
        <authorList>
            <person name="Hashimoto T."/>
            <person name="Horikawa D.D."/>
            <person name="Saito Y."/>
            <person name="Kuwahara H."/>
            <person name="Kozuka-Hata H."/>
            <person name="Shin-I T."/>
            <person name="Minakuchi Y."/>
            <person name="Ohishi K."/>
            <person name="Motoyama A."/>
            <person name="Aizu T."/>
            <person name="Enomoto A."/>
            <person name="Kondo K."/>
            <person name="Tanaka S."/>
            <person name="Hara Y."/>
            <person name="Koshikawa S."/>
            <person name="Sagara H."/>
            <person name="Miura T."/>
            <person name="Yokobori S."/>
            <person name="Miyagawa K."/>
            <person name="Suzuki Y."/>
            <person name="Kubo T."/>
            <person name="Oyama M."/>
            <person name="Kohara Y."/>
            <person name="Fujiyama A."/>
            <person name="Arakawa K."/>
            <person name="Katayama T."/>
            <person name="Toyoda A."/>
            <person name="Kunieda T."/>
        </authorList>
    </citation>
    <scope>NUCLEOTIDE SEQUENCE [LARGE SCALE GENOMIC DNA]</scope>
    <source>
        <strain evidence="14 15">YOKOZUNA-1</strain>
    </source>
</reference>
<evidence type="ECO:0000256" key="6">
    <source>
        <dbReference type="ARBA" id="ARBA00023098"/>
    </source>
</evidence>
<name>A0A1D1W5D7_RAMVA</name>
<keyword evidence="6" id="KW-0443">Lipid metabolism</keyword>
<accession>A0A1D1W5D7</accession>
<evidence type="ECO:0000256" key="1">
    <source>
        <dbReference type="ARBA" id="ARBA00004275"/>
    </source>
</evidence>
<dbReference type="SUPFAM" id="SSF52096">
    <property type="entry name" value="ClpP/crotonase"/>
    <property type="match status" value="1"/>
</dbReference>
<keyword evidence="7" id="KW-0576">Peroxisome</keyword>
<gene>
    <name evidence="14" type="primary">RvY_17226-1</name>
    <name evidence="14" type="synonym">RvY_17226.1</name>
    <name evidence="14" type="ORF">RvY_17226</name>
</gene>
<evidence type="ECO:0000256" key="5">
    <source>
        <dbReference type="ARBA" id="ARBA00022990"/>
    </source>
</evidence>
<comment type="similarity">
    <text evidence="3 13">Belongs to the enoyl-CoA hydratase/isomerase family.</text>
</comment>
<comment type="subcellular location">
    <subcellularLocation>
        <location evidence="1">Peroxisome</location>
    </subcellularLocation>
</comment>
<evidence type="ECO:0000256" key="8">
    <source>
        <dbReference type="ARBA" id="ARBA00023235"/>
    </source>
</evidence>
<dbReference type="CDD" id="cd06558">
    <property type="entry name" value="crotonase-like"/>
    <property type="match status" value="1"/>
</dbReference>
<evidence type="ECO:0000256" key="12">
    <source>
        <dbReference type="ARBA" id="ARBA00071021"/>
    </source>
</evidence>
<dbReference type="InterPro" id="IPR045002">
    <property type="entry name" value="Ech1-like"/>
</dbReference>
<comment type="pathway">
    <text evidence="2">Lipid metabolism; fatty acid beta-oxidation.</text>
</comment>
<evidence type="ECO:0000256" key="3">
    <source>
        <dbReference type="ARBA" id="ARBA00005254"/>
    </source>
</evidence>
<dbReference type="FunFam" id="3.90.226.10:FF:000024">
    <property type="entry name" value="Delta3,5-delta2,4-dienoyl-CoA isomerase"/>
    <property type="match status" value="1"/>
</dbReference>
<dbReference type="UniPathway" id="UPA00659"/>
<dbReference type="PANTHER" id="PTHR43149:SF1">
    <property type="entry name" value="DELTA(3,5)-DELTA(2,4)-DIENOYL-COA ISOMERASE, MITOCHONDRIAL"/>
    <property type="match status" value="1"/>
</dbReference>
<comment type="catalytic activity">
    <reaction evidence="9">
        <text>(3E,5Z)-octadienoyl-CoA = (2E,4E)-octadienoyl-CoA</text>
        <dbReference type="Rhea" id="RHEA:45244"/>
        <dbReference type="ChEBI" id="CHEBI:62243"/>
        <dbReference type="ChEBI" id="CHEBI:85108"/>
    </reaction>
</comment>
<dbReference type="GO" id="GO:0005739">
    <property type="term" value="C:mitochondrion"/>
    <property type="evidence" value="ECO:0007669"/>
    <property type="project" value="TreeGrafter"/>
</dbReference>
<protein>
    <recommendedName>
        <fullName evidence="12">Delta(3,5)-Delta(2,4)-dienoyl-CoA isomerase, mitochondrial</fullName>
    </recommendedName>
</protein>
<evidence type="ECO:0000256" key="7">
    <source>
        <dbReference type="ARBA" id="ARBA00023140"/>
    </source>
</evidence>
<dbReference type="InterPro" id="IPR029045">
    <property type="entry name" value="ClpP/crotonase-like_dom_sf"/>
</dbReference>
<proteinExistence type="inferred from homology"/>
<dbReference type="FunFam" id="1.10.12.10:FF:000004">
    <property type="entry name" value="Delta3,5-delta2,4-dienoyl-CoA isomerase"/>
    <property type="match status" value="1"/>
</dbReference>
<comment type="catalytic activity">
    <reaction evidence="10">
        <text>(3E,5Z,8Z,11Z,14Z)-eicosapentaenoyl-CoA = (2E,4E,8Z,11Z,14Z)-eicosapentaenoyl-CoA</text>
        <dbReference type="Rhea" id="RHEA:45224"/>
        <dbReference type="ChEBI" id="CHEBI:85090"/>
        <dbReference type="ChEBI" id="CHEBI:85091"/>
    </reaction>
</comment>
<evidence type="ECO:0000256" key="2">
    <source>
        <dbReference type="ARBA" id="ARBA00005005"/>
    </source>
</evidence>
<dbReference type="PANTHER" id="PTHR43149">
    <property type="entry name" value="ENOYL-COA HYDRATASE"/>
    <property type="match status" value="1"/>
</dbReference>
<dbReference type="Gene3D" id="1.10.12.10">
    <property type="entry name" value="Lyase 2-enoyl-coa Hydratase, Chain A, domain 2"/>
    <property type="match status" value="1"/>
</dbReference>
<dbReference type="STRING" id="947166.A0A1D1W5D7"/>
<evidence type="ECO:0000313" key="15">
    <source>
        <dbReference type="Proteomes" id="UP000186922"/>
    </source>
</evidence>
<comment type="caution">
    <text evidence="14">The sequence shown here is derived from an EMBL/GenBank/DDBJ whole genome shotgun (WGS) entry which is preliminary data.</text>
</comment>